<reference evidence="1 2" key="1">
    <citation type="submission" date="2015-09" db="EMBL/GenBank/DDBJ databases">
        <title>Sorangium comparison.</title>
        <authorList>
            <person name="Zaburannyi N."/>
            <person name="Bunk B."/>
            <person name="Overmann J."/>
            <person name="Mueller R."/>
        </authorList>
    </citation>
    <scope>NUCLEOTIDE SEQUENCE [LARGE SCALE GENOMIC DNA]</scope>
    <source>
        <strain evidence="1 2">So ce26</strain>
    </source>
</reference>
<name>A0A2L0EJR1_SORCE</name>
<dbReference type="EMBL" id="CP012673">
    <property type="protein sequence ID" value="AUX39527.1"/>
    <property type="molecule type" value="Genomic_DNA"/>
</dbReference>
<dbReference type="Gene3D" id="3.40.50.300">
    <property type="entry name" value="P-loop containing nucleotide triphosphate hydrolases"/>
    <property type="match status" value="1"/>
</dbReference>
<gene>
    <name evidence="1" type="ORF">SOCE26_009200</name>
</gene>
<dbReference type="Proteomes" id="UP000238348">
    <property type="component" value="Chromosome"/>
</dbReference>
<dbReference type="SUPFAM" id="SSF52540">
    <property type="entry name" value="P-loop containing nucleoside triphosphate hydrolases"/>
    <property type="match status" value="1"/>
</dbReference>
<evidence type="ECO:0000313" key="2">
    <source>
        <dbReference type="Proteomes" id="UP000238348"/>
    </source>
</evidence>
<proteinExistence type="predicted"/>
<dbReference type="RefSeq" id="WP_104977482.1">
    <property type="nucleotide sequence ID" value="NZ_CP012673.1"/>
</dbReference>
<organism evidence="1 2">
    <name type="scientific">Sorangium cellulosum</name>
    <name type="common">Polyangium cellulosum</name>
    <dbReference type="NCBI Taxonomy" id="56"/>
    <lineage>
        <taxon>Bacteria</taxon>
        <taxon>Pseudomonadati</taxon>
        <taxon>Myxococcota</taxon>
        <taxon>Polyangia</taxon>
        <taxon>Polyangiales</taxon>
        <taxon>Polyangiaceae</taxon>
        <taxon>Sorangium</taxon>
    </lineage>
</organism>
<protein>
    <submittedName>
        <fullName evidence="1">Uncharacterized protein</fullName>
    </submittedName>
</protein>
<sequence length="438" mass="49526">MYRKEVNERSPMRVFEGSMHGGLGRGNVGVIVSRPGVGKTALLVQIALDDLLRDRRVLHISHENAVDHVRAYYDEIFHDLAQSMRLEEPEAVRLEVERHRQIYSHLGHVKASSGSPEQAARLWIEKMLETVAFARGVAHFEPDVIIVDGFDVAVASEEAIEALGRLAKERSAEVWVAAQIEEPGAPGKLPAPLAKIERHLNVVVYLQPERDVVRLRLLKDHDSKDLADLHLRLDPHSMRVIDEDVRAPSERPKDPRRFRLHSGGAKGAEAEFGVCAERWGLQELNYSFEGHRLLERQRGVVVLGEDELRKGDFSLVYVSRRLGRVLSEIPLVRNILQTIWHQINAASQVFVVGTLQEDGTVRGGTGWGAELARLWKKQLFVYDQERRSWFRWSGSAWEIARQPSITSENFAGIGTQELNEHGREAIRDLFARSFGEPG</sequence>
<dbReference type="InterPro" id="IPR027417">
    <property type="entry name" value="P-loop_NTPase"/>
</dbReference>
<evidence type="ECO:0000313" key="1">
    <source>
        <dbReference type="EMBL" id="AUX39527.1"/>
    </source>
</evidence>
<dbReference type="AlphaFoldDB" id="A0A2L0EJR1"/>
<dbReference type="OrthoDB" id="1334607at2"/>
<accession>A0A2L0EJR1</accession>